<dbReference type="InterPro" id="IPR023799">
    <property type="entry name" value="RbfA_dom_sf"/>
</dbReference>
<dbReference type="SUPFAM" id="SSF89919">
    <property type="entry name" value="Ribosome-binding factor A, RbfA"/>
    <property type="match status" value="1"/>
</dbReference>
<evidence type="ECO:0000313" key="3">
    <source>
        <dbReference type="Proteomes" id="UP000231276"/>
    </source>
</evidence>
<dbReference type="InterPro" id="IPR015946">
    <property type="entry name" value="KH_dom-like_a/b"/>
</dbReference>
<dbReference type="GO" id="GO:0006364">
    <property type="term" value="P:rRNA processing"/>
    <property type="evidence" value="ECO:0007669"/>
    <property type="project" value="InterPro"/>
</dbReference>
<evidence type="ECO:0000256" key="1">
    <source>
        <dbReference type="ARBA" id="ARBA00022517"/>
    </source>
</evidence>
<accession>A0A2H0DY38</accession>
<gene>
    <name evidence="2" type="ORF">COW82_01690</name>
</gene>
<keyword evidence="1" id="KW-0690">Ribosome biogenesis</keyword>
<name>A0A2H0DY38_9BACT</name>
<dbReference type="EMBL" id="PCTS01000022">
    <property type="protein sequence ID" value="PIP86510.1"/>
    <property type="molecule type" value="Genomic_DNA"/>
</dbReference>
<reference evidence="2 3" key="1">
    <citation type="submission" date="2017-09" db="EMBL/GenBank/DDBJ databases">
        <title>Depth-based differentiation of microbial function through sediment-hosted aquifers and enrichment of novel symbionts in the deep terrestrial subsurface.</title>
        <authorList>
            <person name="Probst A.J."/>
            <person name="Ladd B."/>
            <person name="Jarett J.K."/>
            <person name="Geller-Mcgrath D.E."/>
            <person name="Sieber C.M."/>
            <person name="Emerson J.B."/>
            <person name="Anantharaman K."/>
            <person name="Thomas B.C."/>
            <person name="Malmstrom R."/>
            <person name="Stieglmeier M."/>
            <person name="Klingl A."/>
            <person name="Woyke T."/>
            <person name="Ryan C.M."/>
            <person name="Banfield J.F."/>
        </authorList>
    </citation>
    <scope>NUCLEOTIDE SEQUENCE [LARGE SCALE GENOMIC DNA]</scope>
    <source>
        <strain evidence="2">CG22_combo_CG10-13_8_21_14_all_43_18</strain>
    </source>
</reference>
<sequence length="107" mass="12693">MSLRQEKVSSSIKRVAGEYLKEKAGRESMITAIRADIGRDLKNSTVYVTVFPEEKETEALNFLKRKRGDFREFFKSRIKLKTVPFFDFKIDMGEKYRQRIEEISEKF</sequence>
<dbReference type="AlphaFoldDB" id="A0A2H0DY38"/>
<dbReference type="Gene3D" id="3.30.300.20">
    <property type="match status" value="1"/>
</dbReference>
<protein>
    <recommendedName>
        <fullName evidence="4">Ribosome-binding factor A</fullName>
    </recommendedName>
</protein>
<proteinExistence type="predicted"/>
<organism evidence="2 3">
    <name type="scientific">Candidatus Campbellbacteria bacterium CG22_combo_CG10-13_8_21_14_all_43_18</name>
    <dbReference type="NCBI Taxonomy" id="1974530"/>
    <lineage>
        <taxon>Bacteria</taxon>
        <taxon>Candidatus Campbelliibacteriota</taxon>
    </lineage>
</organism>
<dbReference type="Proteomes" id="UP000231276">
    <property type="component" value="Unassembled WGS sequence"/>
</dbReference>
<dbReference type="Pfam" id="PF02033">
    <property type="entry name" value="RBFA"/>
    <property type="match status" value="1"/>
</dbReference>
<evidence type="ECO:0008006" key="4">
    <source>
        <dbReference type="Google" id="ProtNLM"/>
    </source>
</evidence>
<evidence type="ECO:0000313" key="2">
    <source>
        <dbReference type="EMBL" id="PIP86510.1"/>
    </source>
</evidence>
<dbReference type="InterPro" id="IPR000238">
    <property type="entry name" value="RbfA"/>
</dbReference>
<comment type="caution">
    <text evidence="2">The sequence shown here is derived from an EMBL/GenBank/DDBJ whole genome shotgun (WGS) entry which is preliminary data.</text>
</comment>